<dbReference type="PROSITE" id="PS51318">
    <property type="entry name" value="TAT"/>
    <property type="match status" value="1"/>
</dbReference>
<dbReference type="Pfam" id="PF10518">
    <property type="entry name" value="TAT_signal"/>
    <property type="match status" value="1"/>
</dbReference>
<dbReference type="InterPro" id="IPR006311">
    <property type="entry name" value="TAT_signal"/>
</dbReference>
<dbReference type="SUPFAM" id="SSF53850">
    <property type="entry name" value="Periplasmic binding protein-like II"/>
    <property type="match status" value="1"/>
</dbReference>
<evidence type="ECO:0000313" key="1">
    <source>
        <dbReference type="EMBL" id="MYC96390.1"/>
    </source>
</evidence>
<reference evidence="1" key="1">
    <citation type="submission" date="2019-09" db="EMBL/GenBank/DDBJ databases">
        <title>Characterisation of the sponge microbiome using genome-centric metagenomics.</title>
        <authorList>
            <person name="Engelberts J.P."/>
            <person name="Robbins S.J."/>
            <person name="De Goeij J.M."/>
            <person name="Aranda M."/>
            <person name="Bell S.C."/>
            <person name="Webster N.S."/>
        </authorList>
    </citation>
    <scope>NUCLEOTIDE SEQUENCE</scope>
    <source>
        <strain evidence="1">SB0661_bin_32</strain>
    </source>
</reference>
<dbReference type="InterPro" id="IPR006059">
    <property type="entry name" value="SBP"/>
</dbReference>
<sequence length="493" mass="54223">MGFDRSLLSAILPLVPRPQFGEAVPRQISTKQFHFPLTSNSALQEEKMHKTSRRQFLKVSAGMGAAALLAACAPVATEMDGGASDAMEEPIDLVVWYQDWDGANRIMGWVQPEFEKDHENVNVDLQAIGYGDLLNKMLPSIASGTEGDVMMMYTDWVVATDITRVFLDITDAAGGAAELEEKMWPAAFQAVEVPGNKVYYLPWLAGIRGAAMTVNMDHCAEAGIDYLNFGTYEEVIEAGVAMTQKNDEGKVTRSGYSIASSQYQLLWSLIWQMGGDFFDKETGVWSHDSEVGEAAAQILHDIYWVHNSVDFELFTNEYEACTQQLVSIWGNGAWTMSVMTDVADVPADNIVKPPLANAVDYVLYPQHVAGYGLSKRLAEDSAKLDAAVDFALLIVSNGALLQALDFYSGVVPSKGVYNDPGIGDVKYGLVSKRVAEGMWPHARYPQDHVAQQGPAAAEFDRAMRQEISIHEALHAMDAYLQEQEDQARERLAA</sequence>
<protein>
    <submittedName>
        <fullName evidence="1">Extracellular solute-binding protein</fullName>
    </submittedName>
</protein>
<gene>
    <name evidence="1" type="ORF">F4X14_15610</name>
</gene>
<dbReference type="Gene3D" id="3.40.190.10">
    <property type="entry name" value="Periplasmic binding protein-like II"/>
    <property type="match status" value="1"/>
</dbReference>
<dbReference type="InterPro" id="IPR019546">
    <property type="entry name" value="TAT_signal_bac_arc"/>
</dbReference>
<name>A0A6B1D8M2_9CHLR</name>
<dbReference type="AlphaFoldDB" id="A0A6B1D8M2"/>
<dbReference type="PANTHER" id="PTHR43649:SF12">
    <property type="entry name" value="DIACETYLCHITOBIOSE BINDING PROTEIN DASA"/>
    <property type="match status" value="1"/>
</dbReference>
<dbReference type="InterPro" id="IPR050490">
    <property type="entry name" value="Bact_solute-bd_prot1"/>
</dbReference>
<proteinExistence type="predicted"/>
<organism evidence="1">
    <name type="scientific">Caldilineaceae bacterium SB0661_bin_32</name>
    <dbReference type="NCBI Taxonomy" id="2605255"/>
    <lineage>
        <taxon>Bacteria</taxon>
        <taxon>Bacillati</taxon>
        <taxon>Chloroflexota</taxon>
        <taxon>Caldilineae</taxon>
        <taxon>Caldilineales</taxon>
        <taxon>Caldilineaceae</taxon>
    </lineage>
</organism>
<dbReference type="EMBL" id="VXMH01000079">
    <property type="protein sequence ID" value="MYC96390.1"/>
    <property type="molecule type" value="Genomic_DNA"/>
</dbReference>
<dbReference type="Pfam" id="PF01547">
    <property type="entry name" value="SBP_bac_1"/>
    <property type="match status" value="1"/>
</dbReference>
<comment type="caution">
    <text evidence="1">The sequence shown here is derived from an EMBL/GenBank/DDBJ whole genome shotgun (WGS) entry which is preliminary data.</text>
</comment>
<dbReference type="PANTHER" id="PTHR43649">
    <property type="entry name" value="ARABINOSE-BINDING PROTEIN-RELATED"/>
    <property type="match status" value="1"/>
</dbReference>
<dbReference type="NCBIfam" id="TIGR01409">
    <property type="entry name" value="TAT_signal_seq"/>
    <property type="match status" value="1"/>
</dbReference>
<accession>A0A6B1D8M2</accession>